<organism evidence="1 2">
    <name type="scientific">Methanobrevibacter cuticularis</name>
    <dbReference type="NCBI Taxonomy" id="47311"/>
    <lineage>
        <taxon>Archaea</taxon>
        <taxon>Methanobacteriati</taxon>
        <taxon>Methanobacteriota</taxon>
        <taxon>Methanomada group</taxon>
        <taxon>Methanobacteria</taxon>
        <taxon>Methanobacteriales</taxon>
        <taxon>Methanobacteriaceae</taxon>
        <taxon>Methanobrevibacter</taxon>
    </lineage>
</organism>
<protein>
    <submittedName>
        <fullName evidence="1">Uncharacterized protein</fullName>
    </submittedName>
</protein>
<proteinExistence type="predicted"/>
<dbReference type="EMBL" id="LWMW01000098">
    <property type="protein sequence ID" value="KZX16153.1"/>
    <property type="molecule type" value="Genomic_DNA"/>
</dbReference>
<gene>
    <name evidence="1" type="ORF">MBCUT_10190</name>
</gene>
<evidence type="ECO:0000313" key="2">
    <source>
        <dbReference type="Proteomes" id="UP000077275"/>
    </source>
</evidence>
<reference evidence="1 2" key="1">
    <citation type="submission" date="2016-04" db="EMBL/GenBank/DDBJ databases">
        <title>Genome sequence of Methanobrevibacter cuticularis DSM 11139.</title>
        <authorList>
            <person name="Poehlein A."/>
            <person name="Seedorf H."/>
            <person name="Daniel R."/>
        </authorList>
    </citation>
    <scope>NUCLEOTIDE SEQUENCE [LARGE SCALE GENOMIC DNA]</scope>
    <source>
        <strain evidence="1 2">DSM 11139</strain>
    </source>
</reference>
<evidence type="ECO:0000313" key="1">
    <source>
        <dbReference type="EMBL" id="KZX16153.1"/>
    </source>
</evidence>
<comment type="caution">
    <text evidence="1">The sequence shown here is derived from an EMBL/GenBank/DDBJ whole genome shotgun (WGS) entry which is preliminary data.</text>
</comment>
<accession>A0A166E0U2</accession>
<name>A0A166E0U2_9EURY</name>
<dbReference type="Proteomes" id="UP000077275">
    <property type="component" value="Unassembled WGS sequence"/>
</dbReference>
<dbReference type="AlphaFoldDB" id="A0A166E0U2"/>
<keyword evidence="2" id="KW-1185">Reference proteome</keyword>
<sequence>MNTEEGSLKDDSWIDIEFIKEYRKKLKKYKDITIEEFHEEFYTKNENGIIVKIYQKETK</sequence>
<dbReference type="PATRIC" id="fig|47311.3.peg.1125"/>
<dbReference type="RefSeq" id="WP_067259615.1">
    <property type="nucleotide sequence ID" value="NZ_LWMW01000098.1"/>
</dbReference>